<dbReference type="PANTHER" id="PTHR45908:SF19">
    <property type="entry name" value="FUNGAL LIPASE-LIKE DOMAIN-CONTAINING PROTEIN"/>
    <property type="match status" value="1"/>
</dbReference>
<sequence length="342" mass="37940">MRILGTLFSLSLLVGVHAELGYPGPAPYFNWTRNFSLPLARFAFDHAAAAYSATPEDCLRKHGAVLLRRVALPCDRIWDECWAFVSLAEEWIVVAFRGTTDHLQLTVEVLEDIFLPKTPFAPGGAVVHYFKNAFEVVWAELNGTVADAKKEHPDRGILFTGHSLGGALASLASSSFAFEHAAPGDELQLVTFGQPRLVTFGQPRVGNMDFAAAHDALVPNSWRLVHAKDLVPHVPNCFVSILSRGCASYFNHATYHHGTEIWFPEDMRPQALFKICTGSPVNEDKSCSDSYYFKMNITEHTHYFERHVSHYGRCGCKEKASCVLNKTPKGRSPSTSTSKGRL</sequence>
<dbReference type="InterPro" id="IPR029058">
    <property type="entry name" value="AB_hydrolase_fold"/>
</dbReference>
<dbReference type="GO" id="GO:0006629">
    <property type="term" value="P:lipid metabolic process"/>
    <property type="evidence" value="ECO:0007669"/>
    <property type="project" value="InterPro"/>
</dbReference>
<dbReference type="InterPro" id="IPR002921">
    <property type="entry name" value="Fungal_lipase-type"/>
</dbReference>
<dbReference type="Pfam" id="PF01764">
    <property type="entry name" value="Lipase_3"/>
    <property type="match status" value="1"/>
</dbReference>
<reference evidence="4" key="1">
    <citation type="submission" date="2016-11" db="UniProtKB">
        <authorList>
            <consortium name="WormBaseParasite"/>
        </authorList>
    </citation>
    <scope>IDENTIFICATION</scope>
</reference>
<dbReference type="CDD" id="cd00519">
    <property type="entry name" value="Lipase_3"/>
    <property type="match status" value="1"/>
</dbReference>
<dbReference type="AlphaFoldDB" id="A0A1I8A856"/>
<dbReference type="SUPFAM" id="SSF53474">
    <property type="entry name" value="alpha/beta-Hydrolases"/>
    <property type="match status" value="1"/>
</dbReference>
<protein>
    <submittedName>
        <fullName evidence="4">Lipase_3 domain-containing protein</fullName>
    </submittedName>
</protein>
<evidence type="ECO:0000313" key="3">
    <source>
        <dbReference type="Proteomes" id="UP000095287"/>
    </source>
</evidence>
<proteinExistence type="predicted"/>
<dbReference type="WBParaSite" id="L893_g33546.t1">
    <property type="protein sequence ID" value="L893_g33546.t1"/>
    <property type="gene ID" value="L893_g33546"/>
</dbReference>
<dbReference type="PANTHER" id="PTHR45908">
    <property type="entry name" value="PROTEIN CBG11750-RELATED"/>
    <property type="match status" value="1"/>
</dbReference>
<organism evidence="3 4">
    <name type="scientific">Steinernema glaseri</name>
    <dbReference type="NCBI Taxonomy" id="37863"/>
    <lineage>
        <taxon>Eukaryota</taxon>
        <taxon>Metazoa</taxon>
        <taxon>Ecdysozoa</taxon>
        <taxon>Nematoda</taxon>
        <taxon>Chromadorea</taxon>
        <taxon>Rhabditida</taxon>
        <taxon>Tylenchina</taxon>
        <taxon>Panagrolaimomorpha</taxon>
        <taxon>Strongyloidoidea</taxon>
        <taxon>Steinernematidae</taxon>
        <taxon>Steinernema</taxon>
    </lineage>
</organism>
<evidence type="ECO:0000313" key="4">
    <source>
        <dbReference type="WBParaSite" id="L893_g33546.t1"/>
    </source>
</evidence>
<feature type="domain" description="Fungal lipase-type" evidence="2">
    <location>
        <begin position="93"/>
        <end position="237"/>
    </location>
</feature>
<name>A0A1I8A856_9BILA</name>
<feature type="signal peptide" evidence="1">
    <location>
        <begin position="1"/>
        <end position="18"/>
    </location>
</feature>
<keyword evidence="1" id="KW-0732">Signal</keyword>
<evidence type="ECO:0000256" key="1">
    <source>
        <dbReference type="SAM" id="SignalP"/>
    </source>
</evidence>
<keyword evidence="3" id="KW-1185">Reference proteome</keyword>
<dbReference type="Gene3D" id="3.40.50.1820">
    <property type="entry name" value="alpha/beta hydrolase"/>
    <property type="match status" value="1"/>
</dbReference>
<dbReference type="Proteomes" id="UP000095287">
    <property type="component" value="Unplaced"/>
</dbReference>
<feature type="chain" id="PRO_5009314399" evidence="1">
    <location>
        <begin position="19"/>
        <end position="342"/>
    </location>
</feature>
<evidence type="ECO:0000259" key="2">
    <source>
        <dbReference type="Pfam" id="PF01764"/>
    </source>
</evidence>
<accession>A0A1I8A856</accession>